<dbReference type="OrthoDB" id="3364175at2759"/>
<reference evidence="9" key="1">
    <citation type="journal article" date="2017" name="Genome Biol.">
        <title>Comparative genomics reveals high biological diversity and specific adaptations in the industrially and medically important fungal genus Aspergillus.</title>
        <authorList>
            <person name="de Vries R.P."/>
            <person name="Riley R."/>
            <person name="Wiebenga A."/>
            <person name="Aguilar-Osorio G."/>
            <person name="Amillis S."/>
            <person name="Uchima C.A."/>
            <person name="Anderluh G."/>
            <person name="Asadollahi M."/>
            <person name="Askin M."/>
            <person name="Barry K."/>
            <person name="Battaglia E."/>
            <person name="Bayram O."/>
            <person name="Benocci T."/>
            <person name="Braus-Stromeyer S.A."/>
            <person name="Caldana C."/>
            <person name="Canovas D."/>
            <person name="Cerqueira G.C."/>
            <person name="Chen F."/>
            <person name="Chen W."/>
            <person name="Choi C."/>
            <person name="Clum A."/>
            <person name="Dos Santos R.A."/>
            <person name="Damasio A.R."/>
            <person name="Diallinas G."/>
            <person name="Emri T."/>
            <person name="Fekete E."/>
            <person name="Flipphi M."/>
            <person name="Freyberg S."/>
            <person name="Gallo A."/>
            <person name="Gournas C."/>
            <person name="Habgood R."/>
            <person name="Hainaut M."/>
            <person name="Harispe M.L."/>
            <person name="Henrissat B."/>
            <person name="Hilden K.S."/>
            <person name="Hope R."/>
            <person name="Hossain A."/>
            <person name="Karabika E."/>
            <person name="Karaffa L."/>
            <person name="Karanyi Z."/>
            <person name="Krasevec N."/>
            <person name="Kuo A."/>
            <person name="Kusch H."/>
            <person name="LaButti K."/>
            <person name="Lagendijk E.L."/>
            <person name="Lapidus A."/>
            <person name="Levasseur A."/>
            <person name="Lindquist E."/>
            <person name="Lipzen A."/>
            <person name="Logrieco A.F."/>
            <person name="MacCabe A."/>
            <person name="Maekelae M.R."/>
            <person name="Malavazi I."/>
            <person name="Melin P."/>
            <person name="Meyer V."/>
            <person name="Mielnichuk N."/>
            <person name="Miskei M."/>
            <person name="Molnar A.P."/>
            <person name="Mule G."/>
            <person name="Ngan C.Y."/>
            <person name="Orejas M."/>
            <person name="Orosz E."/>
            <person name="Ouedraogo J.P."/>
            <person name="Overkamp K.M."/>
            <person name="Park H.-S."/>
            <person name="Perrone G."/>
            <person name="Piumi F."/>
            <person name="Punt P.J."/>
            <person name="Ram A.F."/>
            <person name="Ramon A."/>
            <person name="Rauscher S."/>
            <person name="Record E."/>
            <person name="Riano-Pachon D.M."/>
            <person name="Robert V."/>
            <person name="Roehrig J."/>
            <person name="Ruller R."/>
            <person name="Salamov A."/>
            <person name="Salih N.S."/>
            <person name="Samson R.A."/>
            <person name="Sandor E."/>
            <person name="Sanguinetti M."/>
            <person name="Schuetze T."/>
            <person name="Sepcic K."/>
            <person name="Shelest E."/>
            <person name="Sherlock G."/>
            <person name="Sophianopoulou V."/>
            <person name="Squina F.M."/>
            <person name="Sun H."/>
            <person name="Susca A."/>
            <person name="Todd R.B."/>
            <person name="Tsang A."/>
            <person name="Unkles S.E."/>
            <person name="van de Wiele N."/>
            <person name="van Rossen-Uffink D."/>
            <person name="Oliveira J.V."/>
            <person name="Vesth T.C."/>
            <person name="Visser J."/>
            <person name="Yu J.-H."/>
            <person name="Zhou M."/>
            <person name="Andersen M.R."/>
            <person name="Archer D.B."/>
            <person name="Baker S.E."/>
            <person name="Benoit I."/>
            <person name="Brakhage A.A."/>
            <person name="Braus G.H."/>
            <person name="Fischer R."/>
            <person name="Frisvad J.C."/>
            <person name="Goldman G.H."/>
            <person name="Houbraken J."/>
            <person name="Oakley B."/>
            <person name="Pocsi I."/>
            <person name="Scazzocchio C."/>
            <person name="Seiboth B."/>
            <person name="vanKuyk P.A."/>
            <person name="Wortman J."/>
            <person name="Dyer P.S."/>
            <person name="Grigoriev I.V."/>
        </authorList>
    </citation>
    <scope>NUCLEOTIDE SEQUENCE [LARGE SCALE GENOMIC DNA]</scope>
    <source>
        <strain evidence="9">CBS 506.65</strain>
    </source>
</reference>
<dbReference type="AlphaFoldDB" id="A0A1L9SD29"/>
<accession>A0A1L9SD29</accession>
<dbReference type="GO" id="GO:0006351">
    <property type="term" value="P:DNA-templated transcription"/>
    <property type="evidence" value="ECO:0007669"/>
    <property type="project" value="InterPro"/>
</dbReference>
<dbReference type="GO" id="GO:0000981">
    <property type="term" value="F:DNA-binding transcription factor activity, RNA polymerase II-specific"/>
    <property type="evidence" value="ECO:0007669"/>
    <property type="project" value="InterPro"/>
</dbReference>
<evidence type="ECO:0000256" key="4">
    <source>
        <dbReference type="ARBA" id="ARBA00023125"/>
    </source>
</evidence>
<dbReference type="PROSITE" id="PS00463">
    <property type="entry name" value="ZN2_CY6_FUNGAL_1"/>
    <property type="match status" value="1"/>
</dbReference>
<gene>
    <name evidence="8" type="ORF">ASPZODRAFT_134476</name>
</gene>
<dbReference type="Proteomes" id="UP000184188">
    <property type="component" value="Unassembled WGS sequence"/>
</dbReference>
<dbReference type="VEuPathDB" id="FungiDB:ASPZODRAFT_134476"/>
<proteinExistence type="predicted"/>
<protein>
    <recommendedName>
        <fullName evidence="7">Zn(2)-C6 fungal-type domain-containing protein</fullName>
    </recommendedName>
</protein>
<keyword evidence="4" id="KW-0238">DNA-binding</keyword>
<dbReference type="InterPro" id="IPR001138">
    <property type="entry name" value="Zn2Cys6_DnaBD"/>
</dbReference>
<keyword evidence="3" id="KW-0805">Transcription regulation</keyword>
<comment type="subcellular location">
    <subcellularLocation>
        <location evidence="1">Nucleus</location>
    </subcellularLocation>
</comment>
<dbReference type="CDD" id="cd00067">
    <property type="entry name" value="GAL4"/>
    <property type="match status" value="1"/>
</dbReference>
<dbReference type="InterPro" id="IPR050987">
    <property type="entry name" value="AtrR-like"/>
</dbReference>
<evidence type="ECO:0000256" key="3">
    <source>
        <dbReference type="ARBA" id="ARBA00023015"/>
    </source>
</evidence>
<evidence type="ECO:0000313" key="9">
    <source>
        <dbReference type="Proteomes" id="UP000184188"/>
    </source>
</evidence>
<feature type="domain" description="Zn(2)-C6 fungal-type" evidence="7">
    <location>
        <begin position="9"/>
        <end position="39"/>
    </location>
</feature>
<dbReference type="GO" id="GO:0008270">
    <property type="term" value="F:zinc ion binding"/>
    <property type="evidence" value="ECO:0007669"/>
    <property type="project" value="InterPro"/>
</dbReference>
<name>A0A1L9SD29_9EURO</name>
<dbReference type="InterPro" id="IPR007219">
    <property type="entry name" value="XnlR_reg_dom"/>
</dbReference>
<sequence length="697" mass="78689">MRRQRAGLACEKCRALKAKCDGRQPVCARCEGYGFDCVWPTRRRGAAGTTTRPGGLRLLAQAELQQDGPDRTESPAGTPQPTYVAMVGMYEALIQEVRGHLDSIQQGALDEGLRNIRRLASRGVRVQSTSRLEEETTASSPTYVGKASEVHFIHSIRQCVHGTDTSNTGDGIQAQSYSQTDVTDGLADLRYPLLVPSNTEAAQFLDVYLSTIHIAYPFPSKAILYEAFERFQNGDVQEPEFQPSLALFNFIFAIGSYYTSFLHGKHSVSRDHFRYYEQGLYYSRELRADCSLINIWALLVQCFFLLAVCHTDRCWNTLGMAIRMGQSIGLHVESPPSGSSKQPWMADRAHWRRTWYSMYNLDRLLALQLGRPMAIHEADFRVEMPAATDLSPFDPPGKGDAEQGQNKLSGRGCMMDYFVHVIHFSHIVGLVVRELYRPSQIDLSPDQMLYSASGLDRRLTEWKESLPRHLRFDLGHTFEKSISFRRQRNMLAVKFHHLRALIHRPFLCLPMLQMNNQLFMNLLLRNKERISEAESICLHEAQQTARLLHNVVDEAALVHDFPWWQMISCLICASSILFVAEGFYGHTNSLLDGRTMPQGLREDAETCLTVFEALSVNSAAAKQAANMLEGLSRMRRADVHAPTVLPTAEVDPNPLPSPYLTGDMSMLCEWPSEISSAMEWSTRFLDYPLVPPDSDLP</sequence>
<dbReference type="PANTHER" id="PTHR46910:SF3">
    <property type="entry name" value="HALOTOLERANCE PROTEIN 9-RELATED"/>
    <property type="match status" value="1"/>
</dbReference>
<dbReference type="InterPro" id="IPR036864">
    <property type="entry name" value="Zn2-C6_fun-type_DNA-bd_sf"/>
</dbReference>
<dbReference type="Pfam" id="PF04082">
    <property type="entry name" value="Fungal_trans"/>
    <property type="match status" value="1"/>
</dbReference>
<evidence type="ECO:0000256" key="2">
    <source>
        <dbReference type="ARBA" id="ARBA00022723"/>
    </source>
</evidence>
<dbReference type="RefSeq" id="XP_022579558.1">
    <property type="nucleotide sequence ID" value="XM_022723542.1"/>
</dbReference>
<dbReference type="GO" id="GO:0005634">
    <property type="term" value="C:nucleus"/>
    <property type="evidence" value="ECO:0007669"/>
    <property type="project" value="UniProtKB-SubCell"/>
</dbReference>
<dbReference type="CDD" id="cd12148">
    <property type="entry name" value="fungal_TF_MHR"/>
    <property type="match status" value="1"/>
</dbReference>
<evidence type="ECO:0000256" key="1">
    <source>
        <dbReference type="ARBA" id="ARBA00004123"/>
    </source>
</evidence>
<evidence type="ECO:0000313" key="8">
    <source>
        <dbReference type="EMBL" id="OJJ45048.1"/>
    </source>
</evidence>
<dbReference type="GeneID" id="34610007"/>
<evidence type="ECO:0000256" key="5">
    <source>
        <dbReference type="ARBA" id="ARBA00023163"/>
    </source>
</evidence>
<keyword evidence="9" id="KW-1185">Reference proteome</keyword>
<keyword evidence="6" id="KW-0539">Nucleus</keyword>
<keyword evidence="2" id="KW-0479">Metal-binding</keyword>
<dbReference type="PANTHER" id="PTHR46910">
    <property type="entry name" value="TRANSCRIPTION FACTOR PDR1"/>
    <property type="match status" value="1"/>
</dbReference>
<dbReference type="EMBL" id="KV878346">
    <property type="protein sequence ID" value="OJJ45048.1"/>
    <property type="molecule type" value="Genomic_DNA"/>
</dbReference>
<evidence type="ECO:0000259" key="7">
    <source>
        <dbReference type="PROSITE" id="PS50048"/>
    </source>
</evidence>
<dbReference type="SMART" id="SM00906">
    <property type="entry name" value="Fungal_trans"/>
    <property type="match status" value="1"/>
</dbReference>
<dbReference type="Gene3D" id="4.10.240.10">
    <property type="entry name" value="Zn(2)-C6 fungal-type DNA-binding domain"/>
    <property type="match status" value="1"/>
</dbReference>
<dbReference type="SMART" id="SM00066">
    <property type="entry name" value="GAL4"/>
    <property type="match status" value="1"/>
</dbReference>
<dbReference type="STRING" id="1073090.A0A1L9SD29"/>
<dbReference type="PROSITE" id="PS50048">
    <property type="entry name" value="ZN2_CY6_FUNGAL_2"/>
    <property type="match status" value="1"/>
</dbReference>
<dbReference type="Pfam" id="PF00172">
    <property type="entry name" value="Zn_clus"/>
    <property type="match status" value="1"/>
</dbReference>
<dbReference type="GO" id="GO:0003677">
    <property type="term" value="F:DNA binding"/>
    <property type="evidence" value="ECO:0007669"/>
    <property type="project" value="UniProtKB-KW"/>
</dbReference>
<dbReference type="SUPFAM" id="SSF57701">
    <property type="entry name" value="Zn2/Cys6 DNA-binding domain"/>
    <property type="match status" value="1"/>
</dbReference>
<organism evidence="8 9">
    <name type="scientific">Penicilliopsis zonata CBS 506.65</name>
    <dbReference type="NCBI Taxonomy" id="1073090"/>
    <lineage>
        <taxon>Eukaryota</taxon>
        <taxon>Fungi</taxon>
        <taxon>Dikarya</taxon>
        <taxon>Ascomycota</taxon>
        <taxon>Pezizomycotina</taxon>
        <taxon>Eurotiomycetes</taxon>
        <taxon>Eurotiomycetidae</taxon>
        <taxon>Eurotiales</taxon>
        <taxon>Aspergillaceae</taxon>
        <taxon>Penicilliopsis</taxon>
    </lineage>
</organism>
<keyword evidence="5" id="KW-0804">Transcription</keyword>
<evidence type="ECO:0000256" key="6">
    <source>
        <dbReference type="ARBA" id="ARBA00023242"/>
    </source>
</evidence>